<dbReference type="InterPro" id="IPR010640">
    <property type="entry name" value="Low_temperature_requirement_A"/>
</dbReference>
<sequence length="395" mass="42898">MVGTLLRSRRSEHHAQVTSVELFFDLVFVIAVTQISHALVEHLTWLGALEAALLLLAIWWAWIDTAWITNWLDPEKPLVRLMLFVLMGIGLVMSSSLPEAFGDRGLAFAIAFAVFQLGRTAFMLWAVRGRPTLYRNFIRIIIWYAASAALWVVGGLAGGEARLICWLIAVALDSMSPALGFWVPGLGRADTRDWDVDGGHMAERCGLFVMIALGESVLVTGVGFTELAWTPDVILAMTVSLLQSIAMWWIYFGQHAEAASAAISTSPDPGRVARQAYTYVPVLLVAGIVVSAVGDEMVLAHPVGHLEPATVLVLIGGPSLFLFGAALFKLAVFAHWSVPRFGGLLAVLALYPLATGLTPLLLSSLTTGIVVLVAVWEAVELARHPERYPAAQHRE</sequence>
<feature type="transmembrane region" description="Helical" evidence="1">
    <location>
        <begin position="309"/>
        <end position="331"/>
    </location>
</feature>
<evidence type="ECO:0000313" key="3">
    <source>
        <dbReference type="Proteomes" id="UP000095463"/>
    </source>
</evidence>
<dbReference type="Proteomes" id="UP000095463">
    <property type="component" value="Unassembled WGS sequence"/>
</dbReference>
<proteinExistence type="predicted"/>
<dbReference type="RefSeq" id="WP_069908264.1">
    <property type="nucleotide sequence ID" value="NZ_LAJE02000067.1"/>
</dbReference>
<evidence type="ECO:0000313" key="2">
    <source>
        <dbReference type="EMBL" id="OEO32570.1"/>
    </source>
</evidence>
<feature type="transmembrane region" description="Helical" evidence="1">
    <location>
        <begin position="106"/>
        <end position="125"/>
    </location>
</feature>
<dbReference type="OrthoDB" id="5520804at2"/>
<feature type="transmembrane region" description="Helical" evidence="1">
    <location>
        <begin position="20"/>
        <end position="39"/>
    </location>
</feature>
<feature type="transmembrane region" description="Helical" evidence="1">
    <location>
        <begin position="45"/>
        <end position="65"/>
    </location>
</feature>
<dbReference type="Pfam" id="PF06772">
    <property type="entry name" value="LtrA"/>
    <property type="match status" value="1"/>
</dbReference>
<evidence type="ECO:0000256" key="1">
    <source>
        <dbReference type="SAM" id="Phobius"/>
    </source>
</evidence>
<comment type="caution">
    <text evidence="2">The sequence shown here is derived from an EMBL/GenBank/DDBJ whole genome shotgun (WGS) entry which is preliminary data.</text>
</comment>
<reference evidence="2 3" key="1">
    <citation type="journal article" date="2015" name="Genome Announc.">
        <title>Genome Assemblies of Three Soil-Associated Devosia species: D. insulae, D. limi, and D. soli.</title>
        <authorList>
            <person name="Hassan Y.I."/>
            <person name="Lepp D."/>
            <person name="Zhou T."/>
        </authorList>
    </citation>
    <scope>NUCLEOTIDE SEQUENCE [LARGE SCALE GENOMIC DNA]</scope>
    <source>
        <strain evidence="2 3">DS-56</strain>
    </source>
</reference>
<feature type="transmembrane region" description="Helical" evidence="1">
    <location>
        <begin position="205"/>
        <end position="227"/>
    </location>
</feature>
<keyword evidence="1" id="KW-0812">Transmembrane</keyword>
<dbReference type="AlphaFoldDB" id="A0A1E5XVG2"/>
<feature type="transmembrane region" description="Helical" evidence="1">
    <location>
        <begin position="137"/>
        <end position="157"/>
    </location>
</feature>
<gene>
    <name evidence="2" type="ORF">VW23_010825</name>
</gene>
<keyword evidence="1" id="KW-0472">Membrane</keyword>
<keyword evidence="1" id="KW-1133">Transmembrane helix</keyword>
<feature type="transmembrane region" description="Helical" evidence="1">
    <location>
        <begin position="338"/>
        <end position="354"/>
    </location>
</feature>
<feature type="transmembrane region" description="Helical" evidence="1">
    <location>
        <begin position="276"/>
        <end position="294"/>
    </location>
</feature>
<organism evidence="2 3">
    <name type="scientific">Devosia insulae DS-56</name>
    <dbReference type="NCBI Taxonomy" id="1116389"/>
    <lineage>
        <taxon>Bacteria</taxon>
        <taxon>Pseudomonadati</taxon>
        <taxon>Pseudomonadota</taxon>
        <taxon>Alphaproteobacteria</taxon>
        <taxon>Hyphomicrobiales</taxon>
        <taxon>Devosiaceae</taxon>
        <taxon>Devosia</taxon>
    </lineage>
</organism>
<keyword evidence="3" id="KW-1185">Reference proteome</keyword>
<dbReference type="EMBL" id="LAJE02000067">
    <property type="protein sequence ID" value="OEO32570.1"/>
    <property type="molecule type" value="Genomic_DNA"/>
</dbReference>
<feature type="transmembrane region" description="Helical" evidence="1">
    <location>
        <begin position="163"/>
        <end position="184"/>
    </location>
</feature>
<feature type="transmembrane region" description="Helical" evidence="1">
    <location>
        <begin position="233"/>
        <end position="252"/>
    </location>
</feature>
<evidence type="ECO:0008006" key="4">
    <source>
        <dbReference type="Google" id="ProtNLM"/>
    </source>
</evidence>
<name>A0A1E5XVG2_9HYPH</name>
<dbReference type="PANTHER" id="PTHR36840:SF1">
    <property type="entry name" value="BLL5714 PROTEIN"/>
    <property type="match status" value="1"/>
</dbReference>
<protein>
    <recommendedName>
        <fullName evidence="4">Low temperature requirement protein A</fullName>
    </recommendedName>
</protein>
<dbReference type="PANTHER" id="PTHR36840">
    <property type="entry name" value="BLL5714 PROTEIN"/>
    <property type="match status" value="1"/>
</dbReference>
<feature type="transmembrane region" description="Helical" evidence="1">
    <location>
        <begin position="77"/>
        <end position="94"/>
    </location>
</feature>
<accession>A0A1E5XVG2</accession>